<name>A0AAD5N062_PARTN</name>
<dbReference type="EMBL" id="JAHQIW010003071">
    <property type="protein sequence ID" value="KAJ1357211.1"/>
    <property type="molecule type" value="Genomic_DNA"/>
</dbReference>
<accession>A0AAD5N062</accession>
<protein>
    <submittedName>
        <fullName evidence="1">Uncharacterized protein</fullName>
    </submittedName>
</protein>
<evidence type="ECO:0000313" key="1">
    <source>
        <dbReference type="EMBL" id="KAJ1357211.1"/>
    </source>
</evidence>
<keyword evidence="2" id="KW-1185">Reference proteome</keyword>
<organism evidence="1 2">
    <name type="scientific">Parelaphostrongylus tenuis</name>
    <name type="common">Meningeal worm</name>
    <dbReference type="NCBI Taxonomy" id="148309"/>
    <lineage>
        <taxon>Eukaryota</taxon>
        <taxon>Metazoa</taxon>
        <taxon>Ecdysozoa</taxon>
        <taxon>Nematoda</taxon>
        <taxon>Chromadorea</taxon>
        <taxon>Rhabditida</taxon>
        <taxon>Rhabditina</taxon>
        <taxon>Rhabditomorpha</taxon>
        <taxon>Strongyloidea</taxon>
        <taxon>Metastrongylidae</taxon>
        <taxon>Parelaphostrongylus</taxon>
    </lineage>
</organism>
<dbReference type="AlphaFoldDB" id="A0AAD5N062"/>
<reference evidence="1" key="1">
    <citation type="submission" date="2021-06" db="EMBL/GenBank/DDBJ databases">
        <title>Parelaphostrongylus tenuis whole genome reference sequence.</title>
        <authorList>
            <person name="Garwood T.J."/>
            <person name="Larsen P.A."/>
            <person name="Fountain-Jones N.M."/>
            <person name="Garbe J.R."/>
            <person name="Macchietto M.G."/>
            <person name="Kania S.A."/>
            <person name="Gerhold R.W."/>
            <person name="Richards J.E."/>
            <person name="Wolf T.M."/>
        </authorList>
    </citation>
    <scope>NUCLEOTIDE SEQUENCE</scope>
    <source>
        <strain evidence="1">MNPRO001-30</strain>
        <tissue evidence="1">Meninges</tissue>
    </source>
</reference>
<evidence type="ECO:0000313" key="2">
    <source>
        <dbReference type="Proteomes" id="UP001196413"/>
    </source>
</evidence>
<proteinExistence type="predicted"/>
<comment type="caution">
    <text evidence="1">The sequence shown here is derived from an EMBL/GenBank/DDBJ whole genome shotgun (WGS) entry which is preliminary data.</text>
</comment>
<dbReference type="Proteomes" id="UP001196413">
    <property type="component" value="Unassembled WGS sequence"/>
</dbReference>
<gene>
    <name evidence="1" type="ORF">KIN20_015309</name>
</gene>
<sequence>MGSETKTSEASARSFAVSGFNNLPVKMIFTEMKDVATQHPGIATSKSVAQAFVQRLDADKHMEIYTIISNTVTGICPTKGKGKAMTCQMVATAINGTHLSISGTLRTTNIIMTNWARQQRPLSMEIEILL</sequence>